<proteinExistence type="predicted"/>
<dbReference type="AlphaFoldDB" id="A0A367R0V5"/>
<comment type="caution">
    <text evidence="1">The sequence shown here is derived from an EMBL/GenBank/DDBJ whole genome shotgun (WGS) entry which is preliminary data.</text>
</comment>
<name>A0A367R0V5_NOSPU</name>
<dbReference type="EMBL" id="LXQE01000200">
    <property type="protein sequence ID" value="RCJ29184.1"/>
    <property type="molecule type" value="Genomic_DNA"/>
</dbReference>
<gene>
    <name evidence="1" type="ORF">A6769_35915</name>
</gene>
<sequence>MPTDISFTPQITIKETTSIGVPLSPNRGDRHNEVDANNDLVMEWFWNGSLWLSRKLYQQSIHAWSGQGVLIGGVIGDISATTDNIPFNQGNDYDIYLYKIHGMFRVLSGNLSAANYWALQFRNTTSNLQSINITAGNGGETTDYICKSSNAINTKYSKLGAGFNTTFVKTALAPNIRAPIALIQYRLAR</sequence>
<organism evidence="1 2">
    <name type="scientific">Nostoc punctiforme NIES-2108</name>
    <dbReference type="NCBI Taxonomy" id="1356359"/>
    <lineage>
        <taxon>Bacteria</taxon>
        <taxon>Bacillati</taxon>
        <taxon>Cyanobacteriota</taxon>
        <taxon>Cyanophyceae</taxon>
        <taxon>Nostocales</taxon>
        <taxon>Nostocaceae</taxon>
        <taxon>Nostoc</taxon>
    </lineage>
</organism>
<evidence type="ECO:0000313" key="1">
    <source>
        <dbReference type="EMBL" id="RCJ29184.1"/>
    </source>
</evidence>
<dbReference type="Proteomes" id="UP000252085">
    <property type="component" value="Unassembled WGS sequence"/>
</dbReference>
<protein>
    <submittedName>
        <fullName evidence="1">Uncharacterized protein</fullName>
    </submittedName>
</protein>
<evidence type="ECO:0000313" key="2">
    <source>
        <dbReference type="Proteomes" id="UP000252085"/>
    </source>
</evidence>
<accession>A0A367R0V5</accession>
<reference evidence="1 2" key="1">
    <citation type="submission" date="2016-04" db="EMBL/GenBank/DDBJ databases">
        <authorList>
            <person name="Evans L.H."/>
            <person name="Alamgir A."/>
            <person name="Owens N."/>
            <person name="Weber N.D."/>
            <person name="Virtaneva K."/>
            <person name="Barbian K."/>
            <person name="Babar A."/>
            <person name="Rosenke K."/>
        </authorList>
    </citation>
    <scope>NUCLEOTIDE SEQUENCE [LARGE SCALE GENOMIC DNA]</scope>
    <source>
        <strain evidence="1">NIES-2108</strain>
    </source>
</reference>